<dbReference type="PANTHER" id="PTHR18964">
    <property type="entry name" value="ROK (REPRESSOR, ORF, KINASE) FAMILY"/>
    <property type="match status" value="1"/>
</dbReference>
<dbReference type="Proteomes" id="UP000002675">
    <property type="component" value="Chromosome I"/>
</dbReference>
<dbReference type="STRING" id="672.VV93_v1c12080"/>
<protein>
    <submittedName>
        <fullName evidence="6">Transcriptional regulator</fullName>
    </submittedName>
</protein>
<dbReference type="Pfam" id="PF00480">
    <property type="entry name" value="ROK"/>
    <property type="match status" value="1"/>
</dbReference>
<evidence type="ECO:0000256" key="5">
    <source>
        <dbReference type="ARBA" id="ARBA00023277"/>
    </source>
</evidence>
<evidence type="ECO:0000313" key="6">
    <source>
        <dbReference type="EMBL" id="BAC94054.1"/>
    </source>
</evidence>
<keyword evidence="5" id="KW-0119">Carbohydrate metabolism</keyword>
<dbReference type="CDD" id="cd24074">
    <property type="entry name" value="ASKHA_ATPase_ROK_Mlc"/>
    <property type="match status" value="1"/>
</dbReference>
<dbReference type="InterPro" id="IPR036390">
    <property type="entry name" value="WH_DNA-bd_sf"/>
</dbReference>
<keyword evidence="4" id="KW-0804">Transcription</keyword>
<dbReference type="eggNOG" id="COG1940">
    <property type="taxonomic scope" value="Bacteria"/>
</dbReference>
<comment type="similarity">
    <text evidence="1">Belongs to the ROK (NagC/XylR) family.</text>
</comment>
<proteinExistence type="inferred from homology"/>
<dbReference type="AlphaFoldDB" id="Q7MLY6"/>
<dbReference type="HOGENOM" id="CLU_036604_13_1_6"/>
<dbReference type="Gene3D" id="3.30.420.40">
    <property type="match status" value="2"/>
</dbReference>
<dbReference type="FunFam" id="1.10.10.10:FF:000045">
    <property type="entry name" value="ROK family transcriptional regulator"/>
    <property type="match status" value="1"/>
</dbReference>
<dbReference type="InterPro" id="IPR036388">
    <property type="entry name" value="WH-like_DNA-bd_sf"/>
</dbReference>
<sequence>MMLVTGIYQFTSQLLRKVKKLLRYRMLECKMYMAQPGHIDHIKQVNAGRVYKLIDLKGPISRIDLSKESELAPASITKITRELIEAHLVHETTVQEAISRGRPAVGLQVNNAGWQFLSMRLGRGYLTIALHELGGEVLIDTKIDIHERDQDDVLARLLHEIEEFFQTYADQLDRVTSIAITLPGLVNSEQGIVLQMPHYNVENLALGPEIYKATGLPVFIANDTRAWALAEKLFGHSQGNENSVLISIHHGLGAGIILDGRVLQGRHGNIGELGHIQIDPQGKLCHCGNRGCLETVASSKAIREEVMERIANGESSILEELEDVTIESICEAAANGDALAVDVIEKLGRYLGSAIAIVINLFNPEKVLIGGVINQAKEVLYPAIRRCIEEQSLPVYHQDLELVESRFYKQATMPGAALIKQALYDGLLLMKVVEG</sequence>
<accession>Q7MLY6</accession>
<keyword evidence="3" id="KW-0238">DNA-binding</keyword>
<dbReference type="InterPro" id="IPR000600">
    <property type="entry name" value="ROK"/>
</dbReference>
<dbReference type="GO" id="GO:0006355">
    <property type="term" value="P:regulation of DNA-templated transcription"/>
    <property type="evidence" value="ECO:0007669"/>
    <property type="project" value="UniProtKB-ARBA"/>
</dbReference>
<dbReference type="Gene3D" id="1.10.10.10">
    <property type="entry name" value="Winged helix-like DNA-binding domain superfamily/Winged helix DNA-binding domain"/>
    <property type="match status" value="1"/>
</dbReference>
<evidence type="ECO:0000256" key="1">
    <source>
        <dbReference type="ARBA" id="ARBA00006479"/>
    </source>
</evidence>
<dbReference type="SUPFAM" id="SSF46785">
    <property type="entry name" value="Winged helix' DNA-binding domain"/>
    <property type="match status" value="1"/>
</dbReference>
<evidence type="ECO:0000256" key="4">
    <source>
        <dbReference type="ARBA" id="ARBA00023163"/>
    </source>
</evidence>
<keyword evidence="2" id="KW-0805">Transcription regulation</keyword>
<dbReference type="PROSITE" id="PS01125">
    <property type="entry name" value="ROK"/>
    <property type="match status" value="1"/>
</dbReference>
<gene>
    <name evidence="6" type="ordered locus">VV1290</name>
</gene>
<evidence type="ECO:0000256" key="3">
    <source>
        <dbReference type="ARBA" id="ARBA00023125"/>
    </source>
</evidence>
<evidence type="ECO:0000313" key="7">
    <source>
        <dbReference type="Proteomes" id="UP000002675"/>
    </source>
</evidence>
<dbReference type="PANTHER" id="PTHR18964:SF149">
    <property type="entry name" value="BIFUNCTIONAL UDP-N-ACETYLGLUCOSAMINE 2-EPIMERASE_N-ACETYLMANNOSAMINE KINASE"/>
    <property type="match status" value="1"/>
</dbReference>
<organism evidence="6 7">
    <name type="scientific">Vibrio vulnificus (strain YJ016)</name>
    <dbReference type="NCBI Taxonomy" id="196600"/>
    <lineage>
        <taxon>Bacteria</taxon>
        <taxon>Pseudomonadati</taxon>
        <taxon>Pseudomonadota</taxon>
        <taxon>Gammaproteobacteria</taxon>
        <taxon>Vibrionales</taxon>
        <taxon>Vibrionaceae</taxon>
        <taxon>Vibrio</taxon>
    </lineage>
</organism>
<dbReference type="InterPro" id="IPR043129">
    <property type="entry name" value="ATPase_NBD"/>
</dbReference>
<evidence type="ECO:0000256" key="2">
    <source>
        <dbReference type="ARBA" id="ARBA00023015"/>
    </source>
</evidence>
<dbReference type="InterPro" id="IPR049874">
    <property type="entry name" value="ROK_cs"/>
</dbReference>
<dbReference type="EMBL" id="BA000037">
    <property type="protein sequence ID" value="BAC94054.1"/>
    <property type="molecule type" value="Genomic_DNA"/>
</dbReference>
<dbReference type="GO" id="GO:0003677">
    <property type="term" value="F:DNA binding"/>
    <property type="evidence" value="ECO:0007669"/>
    <property type="project" value="UniProtKB-KW"/>
</dbReference>
<name>Q7MLY6_VIBVY</name>
<dbReference type="KEGG" id="vvy:VV1290"/>
<dbReference type="SUPFAM" id="SSF53067">
    <property type="entry name" value="Actin-like ATPase domain"/>
    <property type="match status" value="1"/>
</dbReference>
<reference evidence="6 7" key="1">
    <citation type="journal article" date="2003" name="Genome Res.">
        <title>Comparative genome analysis of Vibrio vulnificus, a marine pathogen.</title>
        <authorList>
            <person name="Chen C.Y."/>
            <person name="Wu K.M."/>
            <person name="Chang Y.C."/>
            <person name="Chang C.H."/>
            <person name="Tsai H.C."/>
            <person name="Liao T.L."/>
            <person name="Liu Y.M."/>
            <person name="Chen H.J."/>
            <person name="Shen A.B."/>
            <person name="Li J.C."/>
            <person name="Su T.L."/>
            <person name="Shao C.P."/>
            <person name="Lee C.T."/>
            <person name="Hor L.I."/>
            <person name="Tsai S.F."/>
        </authorList>
    </citation>
    <scope>NUCLEOTIDE SEQUENCE [LARGE SCALE GENOMIC DNA]</scope>
    <source>
        <strain evidence="6 7">YJ016</strain>
    </source>
</reference>
<dbReference type="GO" id="GO:0006351">
    <property type="term" value="P:DNA-templated transcription"/>
    <property type="evidence" value="ECO:0007669"/>
    <property type="project" value="TreeGrafter"/>
</dbReference>